<dbReference type="InterPro" id="IPR014284">
    <property type="entry name" value="RNA_pol_sigma-70_dom"/>
</dbReference>
<keyword evidence="4" id="KW-0804">Transcription</keyword>
<dbReference type="Pfam" id="PF04539">
    <property type="entry name" value="Sigma70_r3"/>
    <property type="match status" value="1"/>
</dbReference>
<evidence type="ECO:0000256" key="2">
    <source>
        <dbReference type="ARBA" id="ARBA00023082"/>
    </source>
</evidence>
<feature type="domain" description="RNA polymerase sigma-70 region 4" evidence="7">
    <location>
        <begin position="210"/>
        <end position="257"/>
    </location>
</feature>
<feature type="domain" description="RNA polymerase sigma-70 region 3" evidence="5">
    <location>
        <begin position="126"/>
        <end position="195"/>
    </location>
</feature>
<dbReference type="InterPro" id="IPR000943">
    <property type="entry name" value="RNA_pol_sigma70"/>
</dbReference>
<dbReference type="CDD" id="cd06171">
    <property type="entry name" value="Sigma70_r4"/>
    <property type="match status" value="1"/>
</dbReference>
<dbReference type="RefSeq" id="WP_013415006.1">
    <property type="nucleotide sequence ID" value="NC_014659.1"/>
</dbReference>
<dbReference type="Pfam" id="PF04542">
    <property type="entry name" value="Sigma70_r2"/>
    <property type="match status" value="1"/>
</dbReference>
<dbReference type="NCBIfam" id="TIGR02980">
    <property type="entry name" value="SigBFG"/>
    <property type="match status" value="1"/>
</dbReference>
<dbReference type="NCBIfam" id="TIGR02937">
    <property type="entry name" value="sigma70-ECF"/>
    <property type="match status" value="1"/>
</dbReference>
<evidence type="ECO:0000259" key="5">
    <source>
        <dbReference type="Pfam" id="PF04539"/>
    </source>
</evidence>
<dbReference type="PANTHER" id="PTHR30385">
    <property type="entry name" value="SIGMA FACTOR F FLAGELLAR"/>
    <property type="match status" value="1"/>
</dbReference>
<keyword evidence="2" id="KW-0731">Sigma factor</keyword>
<dbReference type="AlphaFoldDB" id="A0A3S5Y3C4"/>
<reference evidence="8" key="1">
    <citation type="journal article" date="2010" name="PLoS Genet.">
        <title>The genome of a pathogenic rhodococcus: cooptive virulence underpinned by key gene acquisitions.</title>
        <authorList>
            <person name="Letek M."/>
            <person name="Gonzalez P."/>
            <person name="Macarthur I."/>
            <person name="Rodriguez H."/>
            <person name="Freeman T.C."/>
            <person name="Valero-Rello A."/>
            <person name="Blanco M."/>
            <person name="Buckley T."/>
            <person name="Cherevach I."/>
            <person name="Fahey R."/>
            <person name="Hapeshi A."/>
            <person name="Holdstock J."/>
            <person name="Leadon D."/>
            <person name="Navas J."/>
            <person name="Ocampo A."/>
            <person name="Quail M.A."/>
            <person name="Sanders M."/>
            <person name="Scortti M.M."/>
            <person name="Prescott J.F."/>
            <person name="Fogarty U."/>
            <person name="Meijer W.G."/>
            <person name="Parkhill J."/>
            <person name="Bentley S.D."/>
            <person name="Vazquez-Boland J.A."/>
        </authorList>
    </citation>
    <scope>NUCLEOTIDE SEQUENCE [LARGE SCALE GENOMIC DNA]</scope>
    <source>
        <strain evidence="8 9">103S</strain>
    </source>
</reference>
<keyword evidence="1" id="KW-0805">Transcription regulation</keyword>
<dbReference type="InterPro" id="IPR007624">
    <property type="entry name" value="RNA_pol_sigma70_r3"/>
</dbReference>
<dbReference type="Pfam" id="PF04545">
    <property type="entry name" value="Sigma70_r4"/>
    <property type="match status" value="1"/>
</dbReference>
<proteinExistence type="predicted"/>
<dbReference type="InterPro" id="IPR007627">
    <property type="entry name" value="RNA_pol_sigma70_r2"/>
</dbReference>
<accession>A0A3S5Y3C4</accession>
<evidence type="ECO:0000256" key="1">
    <source>
        <dbReference type="ARBA" id="ARBA00023015"/>
    </source>
</evidence>
<organism evidence="8">
    <name type="scientific">Rhodococcus hoagii (strain 103S)</name>
    <name type="common">Rhodococcus equi</name>
    <dbReference type="NCBI Taxonomy" id="685727"/>
    <lineage>
        <taxon>Bacteria</taxon>
        <taxon>Bacillati</taxon>
        <taxon>Actinomycetota</taxon>
        <taxon>Actinomycetes</taxon>
        <taxon>Mycobacteriales</taxon>
        <taxon>Nocardiaceae</taxon>
        <taxon>Prescottella</taxon>
    </lineage>
</organism>
<sequence length="262" mass="28814">MVAHADSPSSQSSDDLDGVAELFAELANCDPGDERGTALRDRIVAQSLPLARNIARRFSSRGEEMDDLYQVACVGLINAVDRFDPAQGSSFAAYAVPTIMGEVRRYFRDHAWAARVPRRLKDLTLDVGKATEALSQRLGRSPTAHELATELGTDPDSVMEAIAAAGAYQTHSLDSPVGRDGESATLADTLATDDVDLEQTELHLALRPLIDQLEPREKRIVVMRFFEERTQTEIAREIGVSQVQISRLLSKILARIRTNLDE</sequence>
<dbReference type="SUPFAM" id="SSF88659">
    <property type="entry name" value="Sigma3 and sigma4 domains of RNA polymerase sigma factors"/>
    <property type="match status" value="2"/>
</dbReference>
<evidence type="ECO:0000256" key="3">
    <source>
        <dbReference type="ARBA" id="ARBA00023125"/>
    </source>
</evidence>
<dbReference type="EMBL" id="FN563149">
    <property type="protein sequence ID" value="CBH47037.1"/>
    <property type="molecule type" value="Genomic_DNA"/>
</dbReference>
<dbReference type="GO" id="GO:0016987">
    <property type="term" value="F:sigma factor activity"/>
    <property type="evidence" value="ECO:0007669"/>
    <property type="project" value="UniProtKB-KW"/>
</dbReference>
<evidence type="ECO:0000259" key="6">
    <source>
        <dbReference type="Pfam" id="PF04542"/>
    </source>
</evidence>
<dbReference type="PRINTS" id="PR00046">
    <property type="entry name" value="SIGMA70FCT"/>
</dbReference>
<dbReference type="InterPro" id="IPR007630">
    <property type="entry name" value="RNA_pol_sigma70_r4"/>
</dbReference>
<dbReference type="GO" id="GO:0003677">
    <property type="term" value="F:DNA binding"/>
    <property type="evidence" value="ECO:0007669"/>
    <property type="project" value="UniProtKB-KW"/>
</dbReference>
<dbReference type="InterPro" id="IPR013324">
    <property type="entry name" value="RNA_pol_sigma_r3/r4-like"/>
</dbReference>
<dbReference type="PANTHER" id="PTHR30385:SF4">
    <property type="entry name" value="RNA POLYMERASE SIGMA-E FACTOR"/>
    <property type="match status" value="1"/>
</dbReference>
<gene>
    <name evidence="8" type="ordered locus">REQ_09270</name>
</gene>
<evidence type="ECO:0000256" key="4">
    <source>
        <dbReference type="ARBA" id="ARBA00023163"/>
    </source>
</evidence>
<dbReference type="InterPro" id="IPR013325">
    <property type="entry name" value="RNA_pol_sigma_r2"/>
</dbReference>
<feature type="domain" description="RNA polymerase sigma-70 region 2" evidence="6">
    <location>
        <begin position="44"/>
        <end position="112"/>
    </location>
</feature>
<dbReference type="Proteomes" id="UP001154400">
    <property type="component" value="Chromosome"/>
</dbReference>
<dbReference type="GO" id="GO:0006352">
    <property type="term" value="P:DNA-templated transcription initiation"/>
    <property type="evidence" value="ECO:0007669"/>
    <property type="project" value="InterPro"/>
</dbReference>
<keyword evidence="3" id="KW-0238">DNA-binding</keyword>
<name>A0A3S5Y3C4_RHOH1</name>
<dbReference type="Gene3D" id="1.20.120.1810">
    <property type="match status" value="1"/>
</dbReference>
<dbReference type="InterPro" id="IPR014322">
    <property type="entry name" value="RNA_pol_sigma-B/F/G"/>
</dbReference>
<evidence type="ECO:0000313" key="9">
    <source>
        <dbReference type="Proteomes" id="UP000006892"/>
    </source>
</evidence>
<evidence type="ECO:0000313" key="8">
    <source>
        <dbReference type="EMBL" id="CBH47037.1"/>
    </source>
</evidence>
<dbReference type="Gene3D" id="1.20.140.160">
    <property type="match status" value="1"/>
</dbReference>
<protein>
    <submittedName>
        <fullName evidence="8">Sigma-70 factor</fullName>
    </submittedName>
</protein>
<dbReference type="SUPFAM" id="SSF88946">
    <property type="entry name" value="Sigma2 domain of RNA polymerase sigma factors"/>
    <property type="match status" value="1"/>
</dbReference>
<evidence type="ECO:0000259" key="7">
    <source>
        <dbReference type="Pfam" id="PF04545"/>
    </source>
</evidence>
<dbReference type="KEGG" id="req:REQ_09270"/>